<dbReference type="Gene3D" id="3.40.1010.10">
    <property type="entry name" value="Cobalt-precorrin-4 Transmethylase, Domain 1"/>
    <property type="match status" value="1"/>
</dbReference>
<reference evidence="7 8" key="1">
    <citation type="submission" date="2017-08" db="EMBL/GenBank/DDBJ databases">
        <title>Complete genome sequence of Gluconacetobacter saccharivorans CV1 isolated from Fermented Vinegar.</title>
        <authorList>
            <person name="Kim S.-Y."/>
        </authorList>
    </citation>
    <scope>NUCLEOTIDE SEQUENCE [LARGE SCALE GENOMIC DNA]</scope>
    <source>
        <strain evidence="7 8">CV1</strain>
    </source>
</reference>
<evidence type="ECO:0000259" key="6">
    <source>
        <dbReference type="Pfam" id="PF00590"/>
    </source>
</evidence>
<evidence type="ECO:0000256" key="1">
    <source>
        <dbReference type="ARBA" id="ARBA00004953"/>
    </source>
</evidence>
<dbReference type="PANTHER" id="PTHR43182">
    <property type="entry name" value="COBALT-PRECORRIN-6B C(15)-METHYLTRANSFERASE (DECARBOXYLATING)"/>
    <property type="match status" value="1"/>
</dbReference>
<evidence type="ECO:0000313" key="7">
    <source>
        <dbReference type="EMBL" id="AXY21749.1"/>
    </source>
</evidence>
<name>A0A347WA56_9PROT</name>
<dbReference type="NCBIfam" id="TIGR02467">
    <property type="entry name" value="CbiE"/>
    <property type="match status" value="1"/>
</dbReference>
<dbReference type="SUPFAM" id="SSF53335">
    <property type="entry name" value="S-adenosyl-L-methionine-dependent methyltransferases"/>
    <property type="match status" value="1"/>
</dbReference>
<dbReference type="Proteomes" id="UP000264120">
    <property type="component" value="Chromosome"/>
</dbReference>
<evidence type="ECO:0000256" key="5">
    <source>
        <dbReference type="ARBA" id="ARBA00022691"/>
    </source>
</evidence>
<dbReference type="EC" id="2.1.1.132" evidence="7"/>
<dbReference type="AlphaFoldDB" id="A0A347WA56"/>
<accession>A0A347WA56</accession>
<dbReference type="GO" id="GO:0009236">
    <property type="term" value="P:cobalamin biosynthetic process"/>
    <property type="evidence" value="ECO:0007669"/>
    <property type="project" value="UniProtKB-UniPathway"/>
</dbReference>
<keyword evidence="5" id="KW-0949">S-adenosyl-L-methionine</keyword>
<protein>
    <submittedName>
        <fullName evidence="7">Precorrin-6Y C(5,15)-methyltransferase (Decarboxylating)</fullName>
        <ecNumber evidence="7">2.1.1.132</ecNumber>
    </submittedName>
</protein>
<dbReference type="GO" id="GO:0032259">
    <property type="term" value="P:methylation"/>
    <property type="evidence" value="ECO:0007669"/>
    <property type="project" value="UniProtKB-KW"/>
</dbReference>
<dbReference type="InterPro" id="IPR050714">
    <property type="entry name" value="Cobalamin_biosynth_MTase"/>
</dbReference>
<gene>
    <name evidence="7" type="primary">cobL</name>
    <name evidence="7" type="ORF">CD178_00951</name>
</gene>
<dbReference type="PANTHER" id="PTHR43182:SF1">
    <property type="entry name" value="COBALT-PRECORRIN-7 C(5)-METHYLTRANSFERASE"/>
    <property type="match status" value="1"/>
</dbReference>
<dbReference type="InterPro" id="IPR014777">
    <property type="entry name" value="4pyrrole_Mease_sub1"/>
</dbReference>
<dbReference type="PIRSF" id="PIRSF036428">
    <property type="entry name" value="CobL"/>
    <property type="match status" value="1"/>
</dbReference>
<dbReference type="KEGG" id="ksc:CD178_00951"/>
<keyword evidence="3 7" id="KW-0489">Methyltransferase</keyword>
<organism evidence="7 8">
    <name type="scientific">Komagataeibacter saccharivorans</name>
    <dbReference type="NCBI Taxonomy" id="265959"/>
    <lineage>
        <taxon>Bacteria</taxon>
        <taxon>Pseudomonadati</taxon>
        <taxon>Pseudomonadota</taxon>
        <taxon>Alphaproteobacteria</taxon>
        <taxon>Acetobacterales</taxon>
        <taxon>Acetobacteraceae</taxon>
        <taxon>Komagataeibacter</taxon>
    </lineage>
</organism>
<dbReference type="UniPathway" id="UPA00148"/>
<dbReference type="EMBL" id="CP023036">
    <property type="protein sequence ID" value="AXY21749.1"/>
    <property type="molecule type" value="Genomic_DNA"/>
</dbReference>
<dbReference type="InterPro" id="IPR012818">
    <property type="entry name" value="CbiE"/>
</dbReference>
<dbReference type="InterPro" id="IPR029063">
    <property type="entry name" value="SAM-dependent_MTases_sf"/>
</dbReference>
<dbReference type="InterPro" id="IPR014008">
    <property type="entry name" value="Cbl_synth_MTase_CbiT"/>
</dbReference>
<evidence type="ECO:0000256" key="4">
    <source>
        <dbReference type="ARBA" id="ARBA00022679"/>
    </source>
</evidence>
<dbReference type="InterPro" id="IPR000878">
    <property type="entry name" value="4pyrrol_Mease"/>
</dbReference>
<dbReference type="NCBIfam" id="TIGR02469">
    <property type="entry name" value="CbiT"/>
    <property type="match status" value="1"/>
</dbReference>
<keyword evidence="8" id="KW-1185">Reference proteome</keyword>
<dbReference type="SUPFAM" id="SSF53790">
    <property type="entry name" value="Tetrapyrrole methylase"/>
    <property type="match status" value="1"/>
</dbReference>
<dbReference type="Gene3D" id="3.40.50.150">
    <property type="entry name" value="Vaccinia Virus protein VP39"/>
    <property type="match status" value="1"/>
</dbReference>
<dbReference type="InterPro" id="IPR035996">
    <property type="entry name" value="4pyrrol_Methylase_sf"/>
</dbReference>
<dbReference type="GO" id="GO:0008276">
    <property type="term" value="F:protein methyltransferase activity"/>
    <property type="evidence" value="ECO:0007669"/>
    <property type="project" value="InterPro"/>
</dbReference>
<evidence type="ECO:0000256" key="3">
    <source>
        <dbReference type="ARBA" id="ARBA00022603"/>
    </source>
</evidence>
<evidence type="ECO:0000313" key="8">
    <source>
        <dbReference type="Proteomes" id="UP000264120"/>
    </source>
</evidence>
<evidence type="ECO:0000256" key="2">
    <source>
        <dbReference type="ARBA" id="ARBA00022573"/>
    </source>
</evidence>
<dbReference type="InterPro" id="IPR006365">
    <property type="entry name" value="Cbl_synth_CobL"/>
</dbReference>
<keyword evidence="2" id="KW-0169">Cobalamin biosynthesis</keyword>
<proteinExistence type="predicted"/>
<feature type="domain" description="Tetrapyrrole methylase" evidence="6">
    <location>
        <begin position="12"/>
        <end position="198"/>
    </location>
</feature>
<keyword evidence="4 7" id="KW-0808">Transferase</keyword>
<dbReference type="Pfam" id="PF00590">
    <property type="entry name" value="TP_methylase"/>
    <property type="match status" value="1"/>
</dbReference>
<dbReference type="CDD" id="cd11644">
    <property type="entry name" value="Precorrin-6Y-MT"/>
    <property type="match status" value="1"/>
</dbReference>
<dbReference type="GO" id="GO:0046025">
    <property type="term" value="F:precorrin-6Y C5,15-methyltransferase (decarboxylating) activity"/>
    <property type="evidence" value="ECO:0007669"/>
    <property type="project" value="UniProtKB-EC"/>
</dbReference>
<sequence>MRDGCRMNTPWLHVIGIGEDGVEGLSAASRALIAGAELVAGGARHLELAESLITGRMLPWPHPFAAGVAELLTWRGRTVCVLASGDPFLFGVGATLRRHVPMGEMVCQPAPSSVALACNLLGWAEQDVAVLSLCGRPMEACAPSLQPGARLVVLSADEHTPAAFARWLDQRGFGASTLHILGALGGAEQTHEVLTVAALTGDRVASIPRLNLMALEIVAERDAHVIPLACGLPDELFEHDGQITKREIRAATLSALAPRRGEMLWDIGGGSGSIGIEWMLRHPANRAIAIEKSATRGARIARNALSLGVPALRVVEGEAPAVLTQMLADGVDAPDAIFIGGGTSNPGMLEAAWHALRPGGRLVANAVTLESETALAAAHARWGGTLTRMQVERLEQIGRFHGFRPGMTVTLYAAQRPDGARA</sequence>
<comment type="pathway">
    <text evidence="1">Cofactor biosynthesis; adenosylcobalamin biosynthesis.</text>
</comment>